<accession>A0A086Q9H2</accession>
<name>A0A086Q9H2_TOXGO</name>
<proteinExistence type="predicted"/>
<evidence type="ECO:0000313" key="2">
    <source>
        <dbReference type="Proteomes" id="UP000028840"/>
    </source>
</evidence>
<reference evidence="1 2" key="1">
    <citation type="submission" date="2014-08" db="EMBL/GenBank/DDBJ databases">
        <authorList>
            <person name="Sibley D."/>
            <person name="Venepally P."/>
            <person name="Karamycheva S."/>
            <person name="Hadjithomas M."/>
            <person name="Khan A."/>
            <person name="Brunk B."/>
            <person name="Roos D."/>
            <person name="Caler E."/>
            <person name="Lorenzi H."/>
        </authorList>
    </citation>
    <scope>NUCLEOTIDE SEQUENCE [LARGE SCALE GENOMIC DNA]</scope>
    <source>
        <strain evidence="1 2">VAND</strain>
    </source>
</reference>
<comment type="caution">
    <text evidence="1">The sequence shown here is derived from an EMBL/GenBank/DDBJ whole genome shotgun (WGS) entry which is preliminary data.</text>
</comment>
<dbReference type="AlphaFoldDB" id="A0A086Q9H2"/>
<reference evidence="1 2" key="2">
    <citation type="journal article" date="2015" name="Eukaryot. Cell">
        <title>Genetic mapping reveals that sinefungin resistance in Toxoplasma gondii is controlled by a putative amino acid transporter locus that can be used as a negative selectable marker.</title>
        <authorList>
            <person name="Behnke M.S."/>
            <person name="Khan A."/>
            <person name="Sibley L.D."/>
        </authorList>
    </citation>
    <scope>NUCLEOTIDE SEQUENCE [LARGE SCALE GENOMIC DNA]</scope>
    <source>
        <strain evidence="1 2">VAND</strain>
    </source>
</reference>
<organism evidence="1 2">
    <name type="scientific">Toxoplasma gondii VAND</name>
    <dbReference type="NCBI Taxonomy" id="933077"/>
    <lineage>
        <taxon>Eukaryota</taxon>
        <taxon>Sar</taxon>
        <taxon>Alveolata</taxon>
        <taxon>Apicomplexa</taxon>
        <taxon>Conoidasida</taxon>
        <taxon>Coccidia</taxon>
        <taxon>Eucoccidiorida</taxon>
        <taxon>Eimeriorina</taxon>
        <taxon>Sarcocystidae</taxon>
        <taxon>Toxoplasma</taxon>
    </lineage>
</organism>
<gene>
    <name evidence="1" type="ORF">TGVAND_278757</name>
</gene>
<dbReference type="EMBL" id="AEYJ02000553">
    <property type="protein sequence ID" value="KFH09254.1"/>
    <property type="molecule type" value="Genomic_DNA"/>
</dbReference>
<protein>
    <submittedName>
        <fullName evidence="1">Uncharacterized protein</fullName>
    </submittedName>
</protein>
<sequence length="32" mass="3362">MDSGLAVGVEAADSAKSEWADIEIQLLKDLEG</sequence>
<dbReference type="VEuPathDB" id="ToxoDB:TGVAND_278757"/>
<dbReference type="Proteomes" id="UP000028840">
    <property type="component" value="Unassembled WGS sequence"/>
</dbReference>
<evidence type="ECO:0000313" key="1">
    <source>
        <dbReference type="EMBL" id="KFH09254.1"/>
    </source>
</evidence>